<evidence type="ECO:0000256" key="3">
    <source>
        <dbReference type="ARBA" id="ARBA00022553"/>
    </source>
</evidence>
<evidence type="ECO:0000256" key="4">
    <source>
        <dbReference type="SAM" id="MobiDB-lite"/>
    </source>
</evidence>
<feature type="compositionally biased region" description="Polar residues" evidence="4">
    <location>
        <begin position="299"/>
        <end position="330"/>
    </location>
</feature>
<dbReference type="SMART" id="SM00233">
    <property type="entry name" value="PH"/>
    <property type="match status" value="1"/>
</dbReference>
<dbReference type="RefSeq" id="XP_017885189.1">
    <property type="nucleotide sequence ID" value="XM_018029700.2"/>
</dbReference>
<sequence>MGSYTEFTDILRDVVQFLECLREVKLPVNLESIRDNLLIRSKVTLKTFVVDKTGRGVSPEPYLNMSAGSKGLISLETETELQEYVGAGEHCQMQKEHKESQQDYYETFQGIEPPNNTDNNQSKDEETENMLINTYSSFSAVLAKSKCQICGSLYRKEGKKLFVFEQYRACWVALIGSHLLIYGNDRDNRPYTILPIRGYSARAAPNAIPRDQRRSESTFEIFRPGSRTYQFSAKTQKEMEQWITRICELAGEDNNEQKKSVDNVITSNDTQLNNQEDSNCTEEQYQDVGSLSVEKVPNEPSTVHVNENVPNQTDSKDPINTSLPSSSPISDTGIVPFPSRPHPGRSHAPPLPARIPRRLPSLPVQKSSYQFPEEDEDDIYHKIEDFRNVTTQYENVGVAKTNEPETYDDVQASIKTDKSDDKKKNDAKRTSIDSSNEITYDDTGNTVLNRVDEQDQLASYDDVESVKEKSNKIQTPSKTDEPVKSPQKRSFLDRVRSRRESPKKVEKKSKRKTAQPSVVENQDPQPLYYDDVSDLVSVHQETCLDEEQPEYTSPPPPRPIYTKPPVITDTTDGHEFYDDVAALREKSKNPDQKVSRKLNYEDPVHANVNRLVNETTDNSRMEDNEHYKTPRIDYPQCLPELENELYDDIAILAEFTVRQKEVLGKKDVEGVNNNSEKRPWNRFVSGRKSKPADVIVETNNKIVNGVEDSVDNLEQHGPTRMNTFQKLISRMESLGKASARTGSSMLSTNKTNLTNNA</sequence>
<feature type="compositionally biased region" description="Basic and acidic residues" evidence="4">
    <location>
        <begin position="415"/>
        <end position="431"/>
    </location>
</feature>
<evidence type="ECO:0000313" key="6">
    <source>
        <dbReference type="Proteomes" id="UP000694925"/>
    </source>
</evidence>
<dbReference type="GeneID" id="108628043"/>
<dbReference type="PANTHER" id="PTHR15129">
    <property type="entry name" value="SRC-ASSOCIATED ADAPTOR PROTEIN"/>
    <property type="match status" value="1"/>
</dbReference>
<evidence type="ECO:0000256" key="1">
    <source>
        <dbReference type="ARBA" id="ARBA00004496"/>
    </source>
</evidence>
<comment type="subcellular location">
    <subcellularLocation>
        <location evidence="1">Cytoplasm</location>
    </subcellularLocation>
</comment>
<feature type="region of interest" description="Disordered" evidence="4">
    <location>
        <begin position="543"/>
        <end position="571"/>
    </location>
</feature>
<feature type="compositionally biased region" description="Polar residues" evidence="4">
    <location>
        <begin position="432"/>
        <end position="448"/>
    </location>
</feature>
<organism evidence="6 8">
    <name type="scientific">Ceratina calcarata</name>
    <dbReference type="NCBI Taxonomy" id="156304"/>
    <lineage>
        <taxon>Eukaryota</taxon>
        <taxon>Metazoa</taxon>
        <taxon>Ecdysozoa</taxon>
        <taxon>Arthropoda</taxon>
        <taxon>Hexapoda</taxon>
        <taxon>Insecta</taxon>
        <taxon>Pterygota</taxon>
        <taxon>Neoptera</taxon>
        <taxon>Endopterygota</taxon>
        <taxon>Hymenoptera</taxon>
        <taxon>Apocrita</taxon>
        <taxon>Aculeata</taxon>
        <taxon>Apoidea</taxon>
        <taxon>Anthophila</taxon>
        <taxon>Apidae</taxon>
        <taxon>Ceratina</taxon>
        <taxon>Zadontomerus</taxon>
    </lineage>
</organism>
<feature type="domain" description="PH" evidence="5">
    <location>
        <begin position="146"/>
        <end position="251"/>
    </location>
</feature>
<feature type="region of interest" description="Disordered" evidence="4">
    <location>
        <begin position="397"/>
        <end position="528"/>
    </location>
</feature>
<dbReference type="GO" id="GO:0005886">
    <property type="term" value="C:plasma membrane"/>
    <property type="evidence" value="ECO:0007669"/>
    <property type="project" value="TreeGrafter"/>
</dbReference>
<dbReference type="InterPro" id="IPR001849">
    <property type="entry name" value="PH_domain"/>
</dbReference>
<dbReference type="PANTHER" id="PTHR15129:SF0">
    <property type="entry name" value="SH3 DOMAIN-CONTAINING PROTEIN"/>
    <property type="match status" value="1"/>
</dbReference>
<keyword evidence="6" id="KW-1185">Reference proteome</keyword>
<evidence type="ECO:0000259" key="5">
    <source>
        <dbReference type="PROSITE" id="PS50003"/>
    </source>
</evidence>
<keyword evidence="3" id="KW-0597">Phosphoprotein</keyword>
<dbReference type="InterPro" id="IPR011993">
    <property type="entry name" value="PH-like_dom_sf"/>
</dbReference>
<feature type="region of interest" description="Disordered" evidence="4">
    <location>
        <begin position="266"/>
        <end position="363"/>
    </location>
</feature>
<proteinExistence type="predicted"/>
<gene>
    <name evidence="7 8" type="primary">LOC108628043</name>
</gene>
<keyword evidence="2" id="KW-0963">Cytoplasm</keyword>
<evidence type="ECO:0000256" key="2">
    <source>
        <dbReference type="ARBA" id="ARBA00022490"/>
    </source>
</evidence>
<dbReference type="PROSITE" id="PS50003">
    <property type="entry name" value="PH_DOMAIN"/>
    <property type="match status" value="1"/>
</dbReference>
<reference evidence="7 8" key="1">
    <citation type="submission" date="2025-04" db="UniProtKB">
        <authorList>
            <consortium name="RefSeq"/>
        </authorList>
    </citation>
    <scope>IDENTIFICATION</scope>
    <source>
        <tissue evidence="7 8">Whole body</tissue>
    </source>
</reference>
<dbReference type="AlphaFoldDB" id="A0AAJ7J5E8"/>
<protein>
    <submittedName>
        <fullName evidence="7 8">Uncharacterized protein LOC108628043</fullName>
    </submittedName>
</protein>
<feature type="compositionally biased region" description="Polar residues" evidence="4">
    <location>
        <begin position="740"/>
        <end position="757"/>
    </location>
</feature>
<dbReference type="KEGG" id="ccal:108628043"/>
<evidence type="ECO:0000313" key="8">
    <source>
        <dbReference type="RefSeq" id="XP_017885190.1"/>
    </source>
</evidence>
<feature type="region of interest" description="Disordered" evidence="4">
    <location>
        <begin position="738"/>
        <end position="757"/>
    </location>
</feature>
<dbReference type="Pfam" id="PF00169">
    <property type="entry name" value="PH"/>
    <property type="match status" value="1"/>
</dbReference>
<dbReference type="RefSeq" id="XP_017885190.1">
    <property type="nucleotide sequence ID" value="XM_018029701.2"/>
</dbReference>
<dbReference type="Gene3D" id="2.30.29.30">
    <property type="entry name" value="Pleckstrin-homology domain (PH domain)/Phosphotyrosine-binding domain (PTB)"/>
    <property type="match status" value="1"/>
</dbReference>
<name>A0AAJ7J5E8_9HYME</name>
<feature type="compositionally biased region" description="Basic and acidic residues" evidence="4">
    <location>
        <begin position="490"/>
        <end position="504"/>
    </location>
</feature>
<dbReference type="InterPro" id="IPR037781">
    <property type="entry name" value="SKAP_fam"/>
</dbReference>
<evidence type="ECO:0000313" key="7">
    <source>
        <dbReference type="RefSeq" id="XP_017885189.1"/>
    </source>
</evidence>
<dbReference type="SUPFAM" id="SSF50729">
    <property type="entry name" value="PH domain-like"/>
    <property type="match status" value="1"/>
</dbReference>
<dbReference type="Proteomes" id="UP000694925">
    <property type="component" value="Unplaced"/>
</dbReference>
<feature type="compositionally biased region" description="Polar residues" evidence="4">
    <location>
        <begin position="266"/>
        <end position="289"/>
    </location>
</feature>
<dbReference type="GO" id="GO:0005737">
    <property type="term" value="C:cytoplasm"/>
    <property type="evidence" value="ECO:0007669"/>
    <property type="project" value="UniProtKB-SubCell"/>
</dbReference>
<accession>A0AAJ7J5E8</accession>
<feature type="compositionally biased region" description="Polar residues" evidence="4">
    <location>
        <begin position="514"/>
        <end position="524"/>
    </location>
</feature>